<gene>
    <name evidence="1" type="ORF">A0J61_11962</name>
</gene>
<dbReference type="AlphaFoldDB" id="A0A1C7LJJ7"/>
<comment type="caution">
    <text evidence="1">The sequence shown here is derived from an EMBL/GenBank/DDBJ whole genome shotgun (WGS) entry which is preliminary data.</text>
</comment>
<accession>A0A1C7LJJ7</accession>
<reference evidence="1 2" key="1">
    <citation type="submission" date="2016-03" db="EMBL/GenBank/DDBJ databases">
        <title>Choanephora cucurbitarum.</title>
        <authorList>
            <person name="Min B."/>
            <person name="Park H."/>
            <person name="Park J.-H."/>
            <person name="Shin H.-D."/>
            <person name="Choi I.-G."/>
        </authorList>
    </citation>
    <scope>NUCLEOTIDE SEQUENCE [LARGE SCALE GENOMIC DNA]</scope>
    <source>
        <strain evidence="1 2">KUS-F28377</strain>
    </source>
</reference>
<proteinExistence type="predicted"/>
<dbReference type="InParanoid" id="A0A1C7LJJ7"/>
<dbReference type="EMBL" id="LUGH01002776">
    <property type="protein sequence ID" value="OBZ63922.1"/>
    <property type="molecule type" value="Genomic_DNA"/>
</dbReference>
<protein>
    <submittedName>
        <fullName evidence="1">Uncharacterized protein</fullName>
    </submittedName>
</protein>
<sequence length="167" mass="19284">MKEDFVLNLIEVQDGNPVIQGEDFDFLDNDDAQDWIEINGAYDFEEGQLDITSVLKWNSNDLSLTRKRKRARSAILTKRAIRKRKQKNREMAQNCKKVTEYFQPYKKCTVEISEDEEQSEESEEEQDVESSMIRAAIGKVSLTLVPVLNAKSDIAKIVSYMILRLMA</sequence>
<evidence type="ECO:0000313" key="1">
    <source>
        <dbReference type="EMBL" id="OBZ63922.1"/>
    </source>
</evidence>
<name>A0A1C7LJJ7_9FUNG</name>
<organism evidence="1 2">
    <name type="scientific">Choanephora cucurbitarum</name>
    <dbReference type="NCBI Taxonomy" id="101091"/>
    <lineage>
        <taxon>Eukaryota</taxon>
        <taxon>Fungi</taxon>
        <taxon>Fungi incertae sedis</taxon>
        <taxon>Mucoromycota</taxon>
        <taxon>Mucoromycotina</taxon>
        <taxon>Mucoromycetes</taxon>
        <taxon>Mucorales</taxon>
        <taxon>Mucorineae</taxon>
        <taxon>Choanephoraceae</taxon>
        <taxon>Choanephoroideae</taxon>
        <taxon>Choanephora</taxon>
    </lineage>
</organism>
<keyword evidence="2" id="KW-1185">Reference proteome</keyword>
<evidence type="ECO:0000313" key="2">
    <source>
        <dbReference type="Proteomes" id="UP000093000"/>
    </source>
</evidence>
<dbReference type="Proteomes" id="UP000093000">
    <property type="component" value="Unassembled WGS sequence"/>
</dbReference>
<feature type="non-terminal residue" evidence="1">
    <location>
        <position position="167"/>
    </location>
</feature>